<proteinExistence type="predicted"/>
<feature type="transmembrane region" description="Helical" evidence="1">
    <location>
        <begin position="43"/>
        <end position="69"/>
    </location>
</feature>
<comment type="caution">
    <text evidence="2">The sequence shown here is derived from an EMBL/GenBank/DDBJ whole genome shotgun (WGS) entry which is preliminary data.</text>
</comment>
<protein>
    <recommendedName>
        <fullName evidence="4">DUF2127 domain-containing protein</fullName>
    </recommendedName>
</protein>
<dbReference type="EMBL" id="JBBHJY010000004">
    <property type="protein sequence ID" value="MEJ6010197.1"/>
    <property type="molecule type" value="Genomic_DNA"/>
</dbReference>
<dbReference type="RefSeq" id="WP_339966699.1">
    <property type="nucleotide sequence ID" value="NZ_JBBHJY010000004.1"/>
</dbReference>
<evidence type="ECO:0000256" key="1">
    <source>
        <dbReference type="SAM" id="Phobius"/>
    </source>
</evidence>
<name>A0ABU8S8B0_9SPHN</name>
<keyword evidence="3" id="KW-1185">Reference proteome</keyword>
<feature type="transmembrane region" description="Helical" evidence="1">
    <location>
        <begin position="104"/>
        <end position="124"/>
    </location>
</feature>
<organism evidence="2 3">
    <name type="scientific">Novosphingobium aquae</name>
    <dbReference type="NCBI Taxonomy" id="3133435"/>
    <lineage>
        <taxon>Bacteria</taxon>
        <taxon>Pseudomonadati</taxon>
        <taxon>Pseudomonadota</taxon>
        <taxon>Alphaproteobacteria</taxon>
        <taxon>Sphingomonadales</taxon>
        <taxon>Sphingomonadaceae</taxon>
        <taxon>Novosphingobium</taxon>
    </lineage>
</organism>
<feature type="transmembrane region" description="Helical" evidence="1">
    <location>
        <begin position="75"/>
        <end position="92"/>
    </location>
</feature>
<accession>A0ABU8S8B0</accession>
<dbReference type="Proteomes" id="UP001379235">
    <property type="component" value="Unassembled WGS sequence"/>
</dbReference>
<gene>
    <name evidence="2" type="ORF">WG900_09735</name>
</gene>
<evidence type="ECO:0000313" key="2">
    <source>
        <dbReference type="EMBL" id="MEJ6010197.1"/>
    </source>
</evidence>
<keyword evidence="1" id="KW-1133">Transmembrane helix</keyword>
<reference evidence="2 3" key="1">
    <citation type="submission" date="2024-03" db="EMBL/GenBank/DDBJ databases">
        <authorList>
            <person name="Jo J.-H."/>
        </authorList>
    </citation>
    <scope>NUCLEOTIDE SEQUENCE [LARGE SCALE GENOMIC DNA]</scope>
    <source>
        <strain evidence="2 3">AS3R-12</strain>
    </source>
</reference>
<keyword evidence="1" id="KW-0812">Transmembrane</keyword>
<evidence type="ECO:0000313" key="3">
    <source>
        <dbReference type="Proteomes" id="UP001379235"/>
    </source>
</evidence>
<sequence length="143" mass="14968">MRPASIVTFDRLYLVATGLGLVNSFMSIDRLQARIEAMPQLRAIGVGSGVIYGSIAVGAAISLLLWFAVAYKRSALAKWILVAFTALAILNLPSALRQLGSGGLGVLVSVAVEALRIVALSFLFRADAKAWFAGSGQGTDADA</sequence>
<keyword evidence="1" id="KW-0472">Membrane</keyword>
<evidence type="ECO:0008006" key="4">
    <source>
        <dbReference type="Google" id="ProtNLM"/>
    </source>
</evidence>
<feature type="transmembrane region" description="Helical" evidence="1">
    <location>
        <begin position="12"/>
        <end position="31"/>
    </location>
</feature>